<evidence type="ECO:0000259" key="3">
    <source>
        <dbReference type="SMART" id="SM00672"/>
    </source>
</evidence>
<evidence type="ECO:0000256" key="1">
    <source>
        <dbReference type="ARBA" id="ARBA00023242"/>
    </source>
</evidence>
<accession>A0A427XPM3</accession>
<dbReference type="InterPro" id="IPR007219">
    <property type="entry name" value="XnlR_reg_dom"/>
</dbReference>
<proteinExistence type="predicted"/>
<dbReference type="EMBL" id="RSCD01000033">
    <property type="protein sequence ID" value="RSH80778.1"/>
    <property type="molecule type" value="Genomic_DNA"/>
</dbReference>
<gene>
    <name evidence="5" type="ORF">EHS25_007114</name>
</gene>
<dbReference type="GO" id="GO:0006351">
    <property type="term" value="P:DNA-templated transcription"/>
    <property type="evidence" value="ECO:0007669"/>
    <property type="project" value="InterPro"/>
</dbReference>
<evidence type="ECO:0000313" key="5">
    <source>
        <dbReference type="EMBL" id="RSH80778.1"/>
    </source>
</evidence>
<dbReference type="SMART" id="SM00906">
    <property type="entry name" value="Fungal_trans"/>
    <property type="match status" value="1"/>
</dbReference>
<feature type="domain" description="Glycosyl transferase CAP10" evidence="3">
    <location>
        <begin position="784"/>
        <end position="1087"/>
    </location>
</feature>
<dbReference type="OrthoDB" id="3163292at2759"/>
<evidence type="ECO:0000256" key="2">
    <source>
        <dbReference type="SAM" id="MobiDB-lite"/>
    </source>
</evidence>
<feature type="region of interest" description="Disordered" evidence="2">
    <location>
        <begin position="23"/>
        <end position="57"/>
    </location>
</feature>
<keyword evidence="1" id="KW-0539">Nucleus</keyword>
<evidence type="ECO:0008006" key="7">
    <source>
        <dbReference type="Google" id="ProtNLM"/>
    </source>
</evidence>
<name>A0A427XPM3_9TREE</name>
<sequence length="1095" mass="124124">MPTIDPQLYSIDNIAPFSGATAQTHADDTIGPGGAIADYLDPGDAETPNTVGPSTGGTFGAFSTSVSQTQTQPIAHSIEDPVSLGFLSQMEASSLFSYFHRHLNPLIGLLDSNLHTFEYTRATSPPLTTAVLAAASTFTRRDLHPQLLNHIQTILNRAMSNGACDIGIVQSIIISVYWKAPTDRTAWMKIGWAIRMGYQMRWHHPWRTQLPADERELRMALDPERTWFCLWCLDRSRTFDLPPAIQPDHIGDISRWIENHRQLSIGVDQHLAVSIEQLSLRGQLRWLKSLKALPREAYLPFLADISDRQKRINERWYGKGNTPRAAGLTEEETRALYWLSLEPKLEILRIELELATSSSDVENILQRSLVTIADIVSEAEGMSSGGILKHLFDFASCILSTLTIFVHDLTSRQKSYVVTLLKRVHRLCVDVSEGNSEMATAFVARFVQRTLRLLSAESRAVSRMGTPIPEISAPATQQVVDAPITATTEPFLADLDDFLDTNTFSLPGNPTVDDEYCYTAIVLYSTDIDPHSLVSKLLPSPWYVEDLGIPVGPIPGVHPIAQLSARGKAQWEEMLGRQSKSLKDAAREYRRRYGRRPPKGFDIWYDWATKRGLKLVDEFDVIHDTLAPFWGLSAPQIELRRRELLHGGWSDRLLVLQVKNGEITDEDGPADTRKWPYNKVYYALLEGISQFLPDMNITVNLYDEPFIFISNDERNRLIELGRKGIASDEENEVNVVPVKDSDLAFRDLVRSCQDDSPAKNPALDLTSTAYYPAPLADNHELAFRLPDSMGGFIHNPKRAADVCFNPALGEQHGNYLAGIEMHRFKRNFLYPVFSWTRYPNSGEIMISSSYRFKHDRPQQYEWEARSPKINWWGSLTGMFPTDKADVLKSQRYRLMNLIANRFDRLPVFTSRPRGSEVPGRIDFVPSNVGVDEWLNIGIPWFPGNINNTRSGRIAAATFPVAGYQHHGERDLHKAQLDVDGWGWSTRFRELLWTGAGVLKATVYHESFSEILIPWYHYIPVDYAYRDLFSVAYYYFGLSGTDQVAHDDELRAIGQQGQQWVEEHATWDHQLSFMFRVCLEWARLNSERTAADDYLG</sequence>
<reference evidence="5 6" key="1">
    <citation type="submission" date="2018-11" db="EMBL/GenBank/DDBJ databases">
        <title>Genome sequence of Saitozyma podzolica DSM 27192.</title>
        <authorList>
            <person name="Aliyu H."/>
            <person name="Gorte O."/>
            <person name="Ochsenreither K."/>
        </authorList>
    </citation>
    <scope>NUCLEOTIDE SEQUENCE [LARGE SCALE GENOMIC DNA]</scope>
    <source>
        <strain evidence="5 6">DSM 27192</strain>
    </source>
</reference>
<dbReference type="Pfam" id="PF04082">
    <property type="entry name" value="Fungal_trans"/>
    <property type="match status" value="1"/>
</dbReference>
<dbReference type="GO" id="GO:0008270">
    <property type="term" value="F:zinc ion binding"/>
    <property type="evidence" value="ECO:0007669"/>
    <property type="project" value="InterPro"/>
</dbReference>
<dbReference type="CDD" id="cd12148">
    <property type="entry name" value="fungal_TF_MHR"/>
    <property type="match status" value="1"/>
</dbReference>
<evidence type="ECO:0000313" key="6">
    <source>
        <dbReference type="Proteomes" id="UP000279259"/>
    </source>
</evidence>
<protein>
    <recommendedName>
        <fullName evidence="7">Glycosyl transferase CAP10 domain-containing protein</fullName>
    </recommendedName>
</protein>
<dbReference type="InterPro" id="IPR051091">
    <property type="entry name" value="O-Glucosyltr/Glycosyltrsf_90"/>
</dbReference>
<keyword evidence="6" id="KW-1185">Reference proteome</keyword>
<dbReference type="PANTHER" id="PTHR12203:SF118">
    <property type="entry name" value="BETA-1,2-XYLOSYLTRANSFERASE 1"/>
    <property type="match status" value="1"/>
</dbReference>
<feature type="domain" description="Xylanolytic transcriptional activator regulatory" evidence="4">
    <location>
        <begin position="186"/>
        <end position="260"/>
    </location>
</feature>
<dbReference type="AlphaFoldDB" id="A0A427XPM3"/>
<dbReference type="GO" id="GO:0003677">
    <property type="term" value="F:DNA binding"/>
    <property type="evidence" value="ECO:0007669"/>
    <property type="project" value="InterPro"/>
</dbReference>
<evidence type="ECO:0000259" key="4">
    <source>
        <dbReference type="SMART" id="SM00906"/>
    </source>
</evidence>
<dbReference type="SMART" id="SM00672">
    <property type="entry name" value="CAP10"/>
    <property type="match status" value="1"/>
</dbReference>
<dbReference type="InterPro" id="IPR006598">
    <property type="entry name" value="CAP10"/>
</dbReference>
<dbReference type="Proteomes" id="UP000279259">
    <property type="component" value="Unassembled WGS sequence"/>
</dbReference>
<dbReference type="PANTHER" id="PTHR12203">
    <property type="entry name" value="KDEL LYS-ASP-GLU-LEU CONTAINING - RELATED"/>
    <property type="match status" value="1"/>
</dbReference>
<comment type="caution">
    <text evidence="5">The sequence shown here is derived from an EMBL/GenBank/DDBJ whole genome shotgun (WGS) entry which is preliminary data.</text>
</comment>
<organism evidence="5 6">
    <name type="scientific">Saitozyma podzolica</name>
    <dbReference type="NCBI Taxonomy" id="1890683"/>
    <lineage>
        <taxon>Eukaryota</taxon>
        <taxon>Fungi</taxon>
        <taxon>Dikarya</taxon>
        <taxon>Basidiomycota</taxon>
        <taxon>Agaricomycotina</taxon>
        <taxon>Tremellomycetes</taxon>
        <taxon>Tremellales</taxon>
        <taxon>Trimorphomycetaceae</taxon>
        <taxon>Saitozyma</taxon>
    </lineage>
</organism>
<dbReference type="Pfam" id="PF05686">
    <property type="entry name" value="Glyco_transf_90"/>
    <property type="match status" value="1"/>
</dbReference>